<evidence type="ECO:0000256" key="8">
    <source>
        <dbReference type="ARBA" id="ARBA00023224"/>
    </source>
</evidence>
<keyword evidence="6 9" id="KW-0472">Membrane</keyword>
<evidence type="ECO:0000256" key="9">
    <source>
        <dbReference type="SAM" id="Phobius"/>
    </source>
</evidence>
<feature type="transmembrane region" description="Helical" evidence="9">
    <location>
        <begin position="105"/>
        <end position="126"/>
    </location>
</feature>
<dbReference type="Gene3D" id="1.20.1070.10">
    <property type="entry name" value="Rhodopsin 7-helix transmembrane proteins"/>
    <property type="match status" value="1"/>
</dbReference>
<keyword evidence="7" id="KW-0675">Receptor</keyword>
<dbReference type="InterPro" id="IPR050569">
    <property type="entry name" value="TAAR"/>
</dbReference>
<comment type="subcellular location">
    <subcellularLocation>
        <location evidence="1">Cell membrane</location>
        <topology evidence="1">Multi-pass membrane protein</topology>
    </subcellularLocation>
</comment>
<keyword evidence="3 9" id="KW-0812">Transmembrane</keyword>
<dbReference type="PANTHER" id="PTHR24249:SF424">
    <property type="entry name" value="G-PROTEIN COUPLED RECEPTORS FAMILY 1 PROFILE DOMAIN-CONTAINING PROTEIN"/>
    <property type="match status" value="1"/>
</dbReference>
<feature type="transmembrane region" description="Helical" evidence="9">
    <location>
        <begin position="311"/>
        <end position="331"/>
    </location>
</feature>
<evidence type="ECO:0000256" key="3">
    <source>
        <dbReference type="ARBA" id="ARBA00022692"/>
    </source>
</evidence>
<keyword evidence="11" id="KW-1185">Reference proteome</keyword>
<keyword evidence="4 9" id="KW-1133">Transmembrane helix</keyword>
<feature type="transmembrane region" description="Helical" evidence="9">
    <location>
        <begin position="277"/>
        <end position="299"/>
    </location>
</feature>
<evidence type="ECO:0000259" key="10">
    <source>
        <dbReference type="PROSITE" id="PS50262"/>
    </source>
</evidence>
<dbReference type="InterPro" id="IPR000276">
    <property type="entry name" value="GPCR_Rhodpsn"/>
</dbReference>
<reference evidence="12" key="1">
    <citation type="submission" date="2017-02" db="UniProtKB">
        <authorList>
            <consortium name="WormBaseParasite"/>
        </authorList>
    </citation>
    <scope>IDENTIFICATION</scope>
</reference>
<dbReference type="InterPro" id="IPR017452">
    <property type="entry name" value="GPCR_Rhodpsn_7TM"/>
</dbReference>
<dbReference type="Proteomes" id="UP000038045">
    <property type="component" value="Unplaced"/>
</dbReference>
<evidence type="ECO:0000256" key="5">
    <source>
        <dbReference type="ARBA" id="ARBA00023040"/>
    </source>
</evidence>
<feature type="transmembrane region" description="Helical" evidence="9">
    <location>
        <begin position="63"/>
        <end position="85"/>
    </location>
</feature>
<dbReference type="CDD" id="cd00637">
    <property type="entry name" value="7tm_classA_rhodopsin-like"/>
    <property type="match status" value="1"/>
</dbReference>
<keyword evidence="2" id="KW-1003">Cell membrane</keyword>
<evidence type="ECO:0000313" key="12">
    <source>
        <dbReference type="WBParaSite" id="PTRK_0001628600.1"/>
    </source>
</evidence>
<accession>A0A0N5A3T2</accession>
<evidence type="ECO:0000256" key="7">
    <source>
        <dbReference type="ARBA" id="ARBA00023170"/>
    </source>
</evidence>
<dbReference type="PRINTS" id="PR00237">
    <property type="entry name" value="GPCRRHODOPSN"/>
</dbReference>
<dbReference type="SUPFAM" id="SSF81321">
    <property type="entry name" value="Family A G protein-coupled receptor-like"/>
    <property type="match status" value="1"/>
</dbReference>
<dbReference type="GO" id="GO:0005886">
    <property type="term" value="C:plasma membrane"/>
    <property type="evidence" value="ECO:0007669"/>
    <property type="project" value="UniProtKB-SubCell"/>
</dbReference>
<keyword evidence="5" id="KW-0297">G-protein coupled receptor</keyword>
<evidence type="ECO:0000256" key="1">
    <source>
        <dbReference type="ARBA" id="ARBA00004651"/>
    </source>
</evidence>
<evidence type="ECO:0000313" key="11">
    <source>
        <dbReference type="Proteomes" id="UP000038045"/>
    </source>
</evidence>
<evidence type="ECO:0000256" key="6">
    <source>
        <dbReference type="ARBA" id="ARBA00023136"/>
    </source>
</evidence>
<dbReference type="WBParaSite" id="PTRK_0001628600.1">
    <property type="protein sequence ID" value="PTRK_0001628600.1"/>
    <property type="gene ID" value="PTRK_0001628600"/>
</dbReference>
<name>A0A0N5A3T2_PARTI</name>
<proteinExistence type="predicted"/>
<dbReference type="AlphaFoldDB" id="A0A0N5A3T2"/>
<sequence>MHNISQLNIFNGMNSIALSEDTACFLDVLLFVSLELLGLSAIVGNAFLVFVLSRNKYLTKPSFILMFSLALADIIHGLVTTLHFYPPILLKKTIFPWIAVRIWNILDWTAWGITLTHMSAMCLDRLTAIMLYARYNQIITLQRISRFTISCWTVFLSLNVTFFIFNFCCMITPIKAHNYYSFNYKDDDSIYYTFKDVNIFVYLYTPLEISAFCILAISNPITLIQLYRQHKRKVALRLNFQASAMLLEMSVRMGSKHISNELKDMATRKATRQQQRILFQISVVAVIFFSYMTAYYLYIHVVTQNSKWLSVFHSFFYSTTHMINPIIYFIFNKEMRSHLKKLLIEFRFTRLFQNFLNSSNSSFSFQNSTSTKNDKRTNTYNQITFDKTPCENYNDFNVGTQNVKEKEKSLKINNNYNIPKISLYKDDNCFLNSSNISEEESDSIKLTQMHVVDEVVTDHKYIVRKLSTGNKEEENFRYNIFIL</sequence>
<evidence type="ECO:0000256" key="4">
    <source>
        <dbReference type="ARBA" id="ARBA00022989"/>
    </source>
</evidence>
<feature type="domain" description="G-protein coupled receptors family 1 profile" evidence="10">
    <location>
        <begin position="44"/>
        <end position="328"/>
    </location>
</feature>
<protein>
    <submittedName>
        <fullName evidence="12">G_PROTEIN_RECEP_F1_2 domain-containing protein</fullName>
    </submittedName>
</protein>
<dbReference type="Pfam" id="PF00001">
    <property type="entry name" value="7tm_1"/>
    <property type="match status" value="1"/>
</dbReference>
<dbReference type="GO" id="GO:0004930">
    <property type="term" value="F:G protein-coupled receptor activity"/>
    <property type="evidence" value="ECO:0007669"/>
    <property type="project" value="UniProtKB-KW"/>
</dbReference>
<feature type="transmembrane region" description="Helical" evidence="9">
    <location>
        <begin position="147"/>
        <end position="174"/>
    </location>
</feature>
<evidence type="ECO:0000256" key="2">
    <source>
        <dbReference type="ARBA" id="ARBA00022475"/>
    </source>
</evidence>
<keyword evidence="8" id="KW-0807">Transducer</keyword>
<dbReference type="PANTHER" id="PTHR24249">
    <property type="entry name" value="HISTAMINE RECEPTOR-RELATED G-PROTEIN COUPLED RECEPTOR"/>
    <property type="match status" value="1"/>
</dbReference>
<dbReference type="PROSITE" id="PS50262">
    <property type="entry name" value="G_PROTEIN_RECEP_F1_2"/>
    <property type="match status" value="1"/>
</dbReference>
<organism evidence="11 12">
    <name type="scientific">Parastrongyloides trichosuri</name>
    <name type="common">Possum-specific nematode worm</name>
    <dbReference type="NCBI Taxonomy" id="131310"/>
    <lineage>
        <taxon>Eukaryota</taxon>
        <taxon>Metazoa</taxon>
        <taxon>Ecdysozoa</taxon>
        <taxon>Nematoda</taxon>
        <taxon>Chromadorea</taxon>
        <taxon>Rhabditida</taxon>
        <taxon>Tylenchina</taxon>
        <taxon>Panagrolaimomorpha</taxon>
        <taxon>Strongyloidoidea</taxon>
        <taxon>Strongyloididae</taxon>
        <taxon>Parastrongyloides</taxon>
    </lineage>
</organism>
<feature type="transmembrane region" description="Helical" evidence="9">
    <location>
        <begin position="209"/>
        <end position="227"/>
    </location>
</feature>
<feature type="transmembrane region" description="Helical" evidence="9">
    <location>
        <begin position="28"/>
        <end position="51"/>
    </location>
</feature>